<feature type="region of interest" description="Disordered" evidence="1">
    <location>
        <begin position="458"/>
        <end position="482"/>
    </location>
</feature>
<feature type="compositionally biased region" description="Acidic residues" evidence="1">
    <location>
        <begin position="160"/>
        <end position="170"/>
    </location>
</feature>
<proteinExistence type="predicted"/>
<gene>
    <name evidence="3" type="ORF">PC9H_003248</name>
</gene>
<name>A0A8H7DV63_PLEOS</name>
<feature type="compositionally biased region" description="Polar residues" evidence="1">
    <location>
        <begin position="326"/>
        <end position="346"/>
    </location>
</feature>
<feature type="region of interest" description="Disordered" evidence="1">
    <location>
        <begin position="1"/>
        <end position="35"/>
    </location>
</feature>
<feature type="region of interest" description="Disordered" evidence="1">
    <location>
        <begin position="144"/>
        <end position="374"/>
    </location>
</feature>
<comment type="caution">
    <text evidence="3">The sequence shown here is derived from an EMBL/GenBank/DDBJ whole genome shotgun (WGS) entry which is preliminary data.</text>
</comment>
<evidence type="ECO:0000313" key="3">
    <source>
        <dbReference type="EMBL" id="KAF7436415.1"/>
    </source>
</evidence>
<dbReference type="Proteomes" id="UP000623687">
    <property type="component" value="Unassembled WGS sequence"/>
</dbReference>
<feature type="compositionally biased region" description="Pro residues" evidence="1">
    <location>
        <begin position="230"/>
        <end position="268"/>
    </location>
</feature>
<reference evidence="3" key="1">
    <citation type="submission" date="2019-07" db="EMBL/GenBank/DDBJ databases">
        <authorList>
            <person name="Palmer J.M."/>
        </authorList>
    </citation>
    <scope>NUCLEOTIDE SEQUENCE</scope>
    <source>
        <strain evidence="3">PC9</strain>
    </source>
</reference>
<feature type="compositionally biased region" description="Basic and acidic residues" evidence="1">
    <location>
        <begin position="81"/>
        <end position="109"/>
    </location>
</feature>
<dbReference type="PRINTS" id="PR01217">
    <property type="entry name" value="PRICHEXTENSN"/>
</dbReference>
<dbReference type="InterPro" id="IPR019007">
    <property type="entry name" value="Wbp11/ELF5/Saf1_N"/>
</dbReference>
<protein>
    <recommendedName>
        <fullName evidence="2">Wbp11/ELF5/Saf1 N-terminal domain-containing protein</fullName>
    </recommendedName>
</protein>
<accession>A0A8H7DV63</accession>
<dbReference type="GO" id="GO:0006396">
    <property type="term" value="P:RNA processing"/>
    <property type="evidence" value="ECO:0007669"/>
    <property type="project" value="InterPro"/>
</dbReference>
<dbReference type="Pfam" id="PF09429">
    <property type="entry name" value="Wbp11"/>
    <property type="match status" value="1"/>
</dbReference>
<feature type="compositionally biased region" description="Pro residues" evidence="1">
    <location>
        <begin position="313"/>
        <end position="322"/>
    </location>
</feature>
<dbReference type="OrthoDB" id="2595178at2759"/>
<feature type="compositionally biased region" description="Basic and acidic residues" evidence="1">
    <location>
        <begin position="24"/>
        <end position="35"/>
    </location>
</feature>
<feature type="compositionally biased region" description="Pro residues" evidence="1">
    <location>
        <begin position="356"/>
        <end position="372"/>
    </location>
</feature>
<dbReference type="EMBL" id="JACETU010000002">
    <property type="protein sequence ID" value="KAF7436415.1"/>
    <property type="molecule type" value="Genomic_DNA"/>
</dbReference>
<keyword evidence="4" id="KW-1185">Reference proteome</keyword>
<dbReference type="RefSeq" id="XP_036634314.1">
    <property type="nucleotide sequence ID" value="XM_036772841.1"/>
</dbReference>
<dbReference type="VEuPathDB" id="FungiDB:PC9H_003248"/>
<evidence type="ECO:0000313" key="4">
    <source>
        <dbReference type="Proteomes" id="UP000623687"/>
    </source>
</evidence>
<evidence type="ECO:0000259" key="2">
    <source>
        <dbReference type="Pfam" id="PF09429"/>
    </source>
</evidence>
<feature type="compositionally biased region" description="Pro residues" evidence="1">
    <location>
        <begin position="278"/>
        <end position="300"/>
    </location>
</feature>
<dbReference type="Pfam" id="PF12622">
    <property type="entry name" value="NpwBP"/>
    <property type="match status" value="1"/>
</dbReference>
<dbReference type="AlphaFoldDB" id="A0A8H7DV63"/>
<organism evidence="3 4">
    <name type="scientific">Pleurotus ostreatus</name>
    <name type="common">Oyster mushroom</name>
    <name type="synonym">White-rot fungus</name>
    <dbReference type="NCBI Taxonomy" id="5322"/>
    <lineage>
        <taxon>Eukaryota</taxon>
        <taxon>Fungi</taxon>
        <taxon>Dikarya</taxon>
        <taxon>Basidiomycota</taxon>
        <taxon>Agaricomycotina</taxon>
        <taxon>Agaricomycetes</taxon>
        <taxon>Agaricomycetidae</taxon>
        <taxon>Agaricales</taxon>
        <taxon>Pleurotineae</taxon>
        <taxon>Pleurotaceae</taxon>
        <taxon>Pleurotus</taxon>
    </lineage>
</organism>
<dbReference type="GeneID" id="59373066"/>
<sequence>MAKGKNLNPADAFRKAQRKKELKKNKTERSKARDFALVKKDTKDLEEEIEKLEAKGESSNADKSRLTELKSELEKIMKKKEEYVAEHPEHRRLVYKARKQDGGEDKPEEQPLPQKRNLFNKHGLPRHPERSIYYDPVMNPYGVPPPGMPYAERPLRPDEVNSDIEFEDGESNTGDSKDSLLISYWIDDDDIAMPEGPPPGVSELPVDSDEDIPMPDGPPPGQEFEESVPENPPLPPGPPPLPVGLPPPPPSFPPNFMPNFPPPPPGAPPGQQFIPMMNFPPPPPGFPSMGGLPPPPPPGFPGHMQMTGIPTQPAFPPPPPGFFPKRSQSSSAMQDPLSSVPHQTFQAHRAGQHAPNMPPPPPAHPSLPPKPPAIAASPRVMVAATVEVAAQLRDFKKEATAFVPAAVKRKKATPASAGGSSARINAAPLLGAPEGDDALEDSAPVAARPNLLSALKGHFGPAPTHTPPADRAAPGKPQPAKQDDYAKFMEEMGDLIRHAFQASHPTTLSQLHSMSTQTQILLQPRPYASSAGRLLLLPLLPHRRPLKPLPSEIWSHIFNLAVLDEEGTTGAAGALLTVCKGFSEAVLPLVYASVCISKTSTLESFCTRLHAADQKWDSIRRIPYSAPGRWVQALDISNITFTSRLQALQMDSLLTSLFPLVPFLAHFTLNPSFLLSKRAVKSLARREGASNILTLRGIGYVPSISAAAGVEGDPLVELMRRCINLEELEVIDQGPDPSESEFLSDLPTAQLPEHFTPLSLDHLHTLTLLSMHSSPLMLAMLESPLPALRKLTITPYDDIPYPTSIVNQFIATHGTDLRSLSLLTPKSWPSRLHPSPPDVLLSSPSLRHLSLEFPLPELRHPQRESLSDPHPLQILSIPRPTLDFWRILQRLLPHLPALQVVRARDVRWLRKGMTSRAQEAGIQGELREWQRRLIRRGIRVLDADWQENN</sequence>
<feature type="domain" description="Wbp11/ELF5/Saf1 N-terminal" evidence="2">
    <location>
        <begin position="4"/>
        <end position="78"/>
    </location>
</feature>
<evidence type="ECO:0000256" key="1">
    <source>
        <dbReference type="SAM" id="MobiDB-lite"/>
    </source>
</evidence>
<feature type="region of interest" description="Disordered" evidence="1">
    <location>
        <begin position="81"/>
        <end position="131"/>
    </location>
</feature>